<organism evidence="2 4">
    <name type="scientific">Didymodactylos carnosus</name>
    <dbReference type="NCBI Taxonomy" id="1234261"/>
    <lineage>
        <taxon>Eukaryota</taxon>
        <taxon>Metazoa</taxon>
        <taxon>Spiralia</taxon>
        <taxon>Gnathifera</taxon>
        <taxon>Rotifera</taxon>
        <taxon>Eurotatoria</taxon>
        <taxon>Bdelloidea</taxon>
        <taxon>Philodinida</taxon>
        <taxon>Philodinidae</taxon>
        <taxon>Didymodactylos</taxon>
    </lineage>
</organism>
<dbReference type="SUPFAM" id="SSF55781">
    <property type="entry name" value="GAF domain-like"/>
    <property type="match status" value="1"/>
</dbReference>
<comment type="caution">
    <text evidence="2">The sequence shown here is derived from an EMBL/GenBank/DDBJ whole genome shotgun (WGS) entry which is preliminary data.</text>
</comment>
<evidence type="ECO:0000313" key="3">
    <source>
        <dbReference type="EMBL" id="CAF4246363.1"/>
    </source>
</evidence>
<accession>A0A8S2FF98</accession>
<dbReference type="InterPro" id="IPR029016">
    <property type="entry name" value="GAF-like_dom_sf"/>
</dbReference>
<name>A0A8S2FF98_9BILA</name>
<dbReference type="Proteomes" id="UP000677228">
    <property type="component" value="Unassembled WGS sequence"/>
</dbReference>
<dbReference type="InterPro" id="IPR003018">
    <property type="entry name" value="GAF"/>
</dbReference>
<evidence type="ECO:0000259" key="1">
    <source>
        <dbReference type="Pfam" id="PF01590"/>
    </source>
</evidence>
<reference evidence="2" key="1">
    <citation type="submission" date="2021-02" db="EMBL/GenBank/DDBJ databases">
        <authorList>
            <person name="Nowell W R."/>
        </authorList>
    </citation>
    <scope>NUCLEOTIDE SEQUENCE</scope>
</reference>
<proteinExistence type="predicted"/>
<protein>
    <recommendedName>
        <fullName evidence="1">GAF domain-containing protein</fullName>
    </recommendedName>
</protein>
<evidence type="ECO:0000313" key="2">
    <source>
        <dbReference type="EMBL" id="CAF1451744.1"/>
    </source>
</evidence>
<evidence type="ECO:0000313" key="4">
    <source>
        <dbReference type="Proteomes" id="UP000677228"/>
    </source>
</evidence>
<feature type="domain" description="GAF" evidence="1">
    <location>
        <begin position="10"/>
        <end position="76"/>
    </location>
</feature>
<dbReference type="AlphaFoldDB" id="A0A8S2FF98"/>
<gene>
    <name evidence="2" type="ORF">OVA965_LOCUS34865</name>
    <name evidence="3" type="ORF">TMI583_LOCUS35809</name>
</gene>
<sequence length="97" mass="11150">MKVAQFIKFVAQDPRFNKEVDIQTGYRTHSICCMPILNKDNVVIGVAQIINKKTGTHEFTHKDLNVFRNYLTFCGIGLSNAQLFELSIQEFKKNQVN</sequence>
<dbReference type="EMBL" id="CAJNOK010029755">
    <property type="protein sequence ID" value="CAF1451744.1"/>
    <property type="molecule type" value="Genomic_DNA"/>
</dbReference>
<dbReference type="Pfam" id="PF01590">
    <property type="entry name" value="GAF"/>
    <property type="match status" value="1"/>
</dbReference>
<dbReference type="EMBL" id="CAJOBA010051593">
    <property type="protein sequence ID" value="CAF4246363.1"/>
    <property type="molecule type" value="Genomic_DNA"/>
</dbReference>
<dbReference type="Proteomes" id="UP000682733">
    <property type="component" value="Unassembled WGS sequence"/>
</dbReference>
<dbReference type="Gene3D" id="3.30.450.40">
    <property type="match status" value="1"/>
</dbReference>